<organism evidence="2 3">
    <name type="scientific">Streptomyces pseudovenezuelae</name>
    <dbReference type="NCBI Taxonomy" id="67350"/>
    <lineage>
        <taxon>Bacteria</taxon>
        <taxon>Bacillati</taxon>
        <taxon>Actinomycetota</taxon>
        <taxon>Actinomycetes</taxon>
        <taxon>Kitasatosporales</taxon>
        <taxon>Streptomycetaceae</taxon>
        <taxon>Streptomyces</taxon>
        <taxon>Streptomyces aurantiacus group</taxon>
    </lineage>
</organism>
<sequence length="50" mass="5516">MRQSADEQETSAALIARPGYNGTRHRRVSVRDLHTKPFGGARHNDLALAS</sequence>
<evidence type="ECO:0000256" key="1">
    <source>
        <dbReference type="SAM" id="MobiDB-lite"/>
    </source>
</evidence>
<dbReference type="EMBL" id="JARXVH010000005">
    <property type="protein sequence ID" value="MDH6216689.1"/>
    <property type="molecule type" value="Genomic_DNA"/>
</dbReference>
<gene>
    <name evidence="2" type="ORF">M2283_004006</name>
</gene>
<keyword evidence="3" id="KW-1185">Reference proteome</keyword>
<accession>A0ABT6LMX5</accession>
<proteinExistence type="predicted"/>
<name>A0ABT6LMX5_9ACTN</name>
<reference evidence="2 3" key="1">
    <citation type="submission" date="2023-04" db="EMBL/GenBank/DDBJ databases">
        <title>Forest soil microbial communities from Buena Vista Peninsula, Colon Province, Panama.</title>
        <authorList>
            <person name="Bouskill N."/>
        </authorList>
    </citation>
    <scope>NUCLEOTIDE SEQUENCE [LARGE SCALE GENOMIC DNA]</scope>
    <source>
        <strain evidence="2 3">GGS1</strain>
    </source>
</reference>
<evidence type="ECO:0000313" key="2">
    <source>
        <dbReference type="EMBL" id="MDH6216689.1"/>
    </source>
</evidence>
<evidence type="ECO:0000313" key="3">
    <source>
        <dbReference type="Proteomes" id="UP001160499"/>
    </source>
</evidence>
<protein>
    <submittedName>
        <fullName evidence="2">Uncharacterized protein</fullName>
    </submittedName>
</protein>
<comment type="caution">
    <text evidence="2">The sequence shown here is derived from an EMBL/GenBank/DDBJ whole genome shotgun (WGS) entry which is preliminary data.</text>
</comment>
<feature type="region of interest" description="Disordered" evidence="1">
    <location>
        <begin position="1"/>
        <end position="50"/>
    </location>
</feature>
<dbReference type="Proteomes" id="UP001160499">
    <property type="component" value="Unassembled WGS sequence"/>
</dbReference>